<organism evidence="1 2">
    <name type="scientific">Melastoma candidum</name>
    <dbReference type="NCBI Taxonomy" id="119954"/>
    <lineage>
        <taxon>Eukaryota</taxon>
        <taxon>Viridiplantae</taxon>
        <taxon>Streptophyta</taxon>
        <taxon>Embryophyta</taxon>
        <taxon>Tracheophyta</taxon>
        <taxon>Spermatophyta</taxon>
        <taxon>Magnoliopsida</taxon>
        <taxon>eudicotyledons</taxon>
        <taxon>Gunneridae</taxon>
        <taxon>Pentapetalae</taxon>
        <taxon>rosids</taxon>
        <taxon>malvids</taxon>
        <taxon>Myrtales</taxon>
        <taxon>Melastomataceae</taxon>
        <taxon>Melastomatoideae</taxon>
        <taxon>Melastomateae</taxon>
        <taxon>Melastoma</taxon>
    </lineage>
</organism>
<gene>
    <name evidence="1" type="ORF">MLD38_025466</name>
</gene>
<proteinExistence type="predicted"/>
<dbReference type="EMBL" id="CM042886">
    <property type="protein sequence ID" value="KAI4340654.1"/>
    <property type="molecule type" value="Genomic_DNA"/>
</dbReference>
<accession>A0ACB9NYK7</accession>
<sequence>MECPTGLVKQLVRRNMVNYSLGFGDIIKIRDNGRRAAVHLVMFPETSPTAVELLTTISFINSNLSEANGNAQLDLLRQIQKLVSSEVLNKQVYLHQQCLEFSGLD</sequence>
<name>A0ACB9NYK7_9MYRT</name>
<comment type="caution">
    <text evidence="1">The sequence shown here is derived from an EMBL/GenBank/DDBJ whole genome shotgun (WGS) entry which is preliminary data.</text>
</comment>
<reference evidence="2" key="1">
    <citation type="journal article" date="2023" name="Front. Plant Sci.">
        <title>Chromosomal-level genome assembly of Melastoma candidum provides insights into trichome evolution.</title>
        <authorList>
            <person name="Zhong Y."/>
            <person name="Wu W."/>
            <person name="Sun C."/>
            <person name="Zou P."/>
            <person name="Liu Y."/>
            <person name="Dai S."/>
            <person name="Zhou R."/>
        </authorList>
    </citation>
    <scope>NUCLEOTIDE SEQUENCE [LARGE SCALE GENOMIC DNA]</scope>
</reference>
<keyword evidence="2" id="KW-1185">Reference proteome</keyword>
<dbReference type="Proteomes" id="UP001057402">
    <property type="component" value="Chromosome 7"/>
</dbReference>
<evidence type="ECO:0000313" key="1">
    <source>
        <dbReference type="EMBL" id="KAI4340654.1"/>
    </source>
</evidence>
<protein>
    <submittedName>
        <fullName evidence="1">Uncharacterized protein</fullName>
    </submittedName>
</protein>
<evidence type="ECO:0000313" key="2">
    <source>
        <dbReference type="Proteomes" id="UP001057402"/>
    </source>
</evidence>